<comment type="similarity">
    <text evidence="1">Belongs to the complex I subunit 6 family.</text>
</comment>
<feature type="transmembrane region" description="Helical" evidence="1">
    <location>
        <begin position="15"/>
        <end position="35"/>
    </location>
</feature>
<dbReference type="PANTHER" id="PTHR33269">
    <property type="entry name" value="NADH-UBIQUINONE OXIDOREDUCTASE CHAIN 6"/>
    <property type="match status" value="1"/>
</dbReference>
<comment type="catalytic activity">
    <reaction evidence="1">
        <text>a ubiquinone + NADH + 5 H(+)(in) = a ubiquinol + NAD(+) + 4 H(+)(out)</text>
        <dbReference type="Rhea" id="RHEA:29091"/>
        <dbReference type="Rhea" id="RHEA-COMP:9565"/>
        <dbReference type="Rhea" id="RHEA-COMP:9566"/>
        <dbReference type="ChEBI" id="CHEBI:15378"/>
        <dbReference type="ChEBI" id="CHEBI:16389"/>
        <dbReference type="ChEBI" id="CHEBI:17976"/>
        <dbReference type="ChEBI" id="CHEBI:57540"/>
        <dbReference type="ChEBI" id="CHEBI:57945"/>
        <dbReference type="EC" id="7.1.1.2"/>
    </reaction>
</comment>
<keyword evidence="1 2" id="KW-0496">Mitochondrion</keyword>
<evidence type="ECO:0000313" key="2">
    <source>
        <dbReference type="EMBL" id="BAW99845.1"/>
    </source>
</evidence>
<accession>A0A2Z5RD82</accession>
<dbReference type="EMBL" id="AP017979">
    <property type="protein sequence ID" value="BAW99845.1"/>
    <property type="molecule type" value="Genomic_DNA"/>
</dbReference>
<feature type="transmembrane region" description="Helical" evidence="1">
    <location>
        <begin position="109"/>
        <end position="129"/>
    </location>
</feature>
<keyword evidence="1" id="KW-0812">Transmembrane</keyword>
<keyword evidence="1" id="KW-0472">Membrane</keyword>
<evidence type="ECO:0000256" key="1">
    <source>
        <dbReference type="RuleBase" id="RU004430"/>
    </source>
</evidence>
<reference evidence="2" key="2">
    <citation type="submission" date="2017-02" db="EMBL/GenBank/DDBJ databases">
        <authorList>
            <person name="Peterson S.W."/>
        </authorList>
    </citation>
    <scope>NUCLEOTIDE SEQUENCE</scope>
    <source>
        <strain evidence="2">JCM 22205</strain>
    </source>
</reference>
<keyword evidence="1" id="KW-0249">Electron transport</keyword>
<keyword evidence="1" id="KW-0520">NAD</keyword>
<gene>
    <name evidence="2" type="primary">ND6</name>
</gene>
<dbReference type="GO" id="GO:0008137">
    <property type="term" value="F:NADH dehydrogenase (ubiquinone) activity"/>
    <property type="evidence" value="ECO:0007669"/>
    <property type="project" value="UniProtKB-UniRule"/>
</dbReference>
<feature type="transmembrane region" description="Helical" evidence="1">
    <location>
        <begin position="211"/>
        <end position="234"/>
    </location>
</feature>
<proteinExistence type="inferred from homology"/>
<keyword evidence="1" id="KW-0830">Ubiquinone</keyword>
<organism evidence="2">
    <name type="scientific">Taphrina deformans JCM 22205</name>
    <dbReference type="NCBI Taxonomy" id="1450758"/>
    <lineage>
        <taxon>Eukaryota</taxon>
        <taxon>Fungi</taxon>
        <taxon>Dikarya</taxon>
        <taxon>Ascomycota</taxon>
        <taxon>Taphrinomycotina</taxon>
        <taxon>Taphrinomycetes</taxon>
        <taxon>Taphrinales</taxon>
        <taxon>Taphrinaceae</taxon>
        <taxon>Taphrina</taxon>
    </lineage>
</organism>
<keyword evidence="1" id="KW-0813">Transport</keyword>
<reference evidence="2" key="1">
    <citation type="journal article" date="2014" name="Genome Biol. Evol.">
        <title>Comparative genomics of Taphrina fungi causing varying degrees of tumorous deformity in plants.</title>
        <authorList>
            <person name="Tsai I.J."/>
            <person name="Tanaka E."/>
            <person name="Masuya H."/>
            <person name="Tanaka R."/>
            <person name="Hirooka Y."/>
            <person name="Endoh R."/>
            <person name="Sahashi N."/>
            <person name="Kikuchi T."/>
        </authorList>
    </citation>
    <scope>NUCLEOTIDE SEQUENCE</scope>
    <source>
        <strain evidence="2">JCM 22205</strain>
    </source>
</reference>
<comment type="function">
    <text evidence="1">Core subunit of the mitochondrial membrane respiratory chain NADH dehydrogenase (Complex I) which catalyzes electron transfer from NADH through the respiratory chain, using ubiquinone as an electron acceptor. Essential for the catalytic activity and assembly of complex I.</text>
</comment>
<protein>
    <recommendedName>
        <fullName evidence="1">NADH-ubiquinone oxidoreductase chain 6</fullName>
        <ecNumber evidence="1">7.1.1.2</ecNumber>
    </recommendedName>
</protein>
<keyword evidence="1" id="KW-0679">Respiratory chain</keyword>
<feature type="transmembrane region" description="Helical" evidence="1">
    <location>
        <begin position="69"/>
        <end position="89"/>
    </location>
</feature>
<dbReference type="AlphaFoldDB" id="A0A2Z5RD82"/>
<dbReference type="PANTHER" id="PTHR33269:SF17">
    <property type="entry name" value="NADH-UBIQUINONE OXIDOREDUCTASE CHAIN 6"/>
    <property type="match status" value="1"/>
</dbReference>
<keyword evidence="1" id="KW-1133">Transmembrane helix</keyword>
<dbReference type="Pfam" id="PF00499">
    <property type="entry name" value="Oxidored_q3"/>
    <property type="match status" value="1"/>
</dbReference>
<dbReference type="EC" id="7.1.1.2" evidence="1"/>
<dbReference type="InterPro" id="IPR042106">
    <property type="entry name" value="Nuo/plastoQ_OxRdtase_6_NuoJ"/>
</dbReference>
<name>A0A2Z5RD82_9ASCO</name>
<feature type="transmembrane region" description="Helical" evidence="1">
    <location>
        <begin position="42"/>
        <end position="63"/>
    </location>
</feature>
<dbReference type="Gene3D" id="1.20.120.1200">
    <property type="entry name" value="NADH-ubiquinone/plastoquinone oxidoreductase chain 6, subunit NuoJ"/>
    <property type="match status" value="1"/>
</dbReference>
<dbReference type="GO" id="GO:0031966">
    <property type="term" value="C:mitochondrial membrane"/>
    <property type="evidence" value="ECO:0007669"/>
    <property type="project" value="UniProtKB-SubCell"/>
</dbReference>
<sequence length="243" mass="26378">MTNLMLISESLTSGFSPLGLDILSFGAILSGILVITARNPVISVLFLIALFVNIAGYLILLGISFIGLAYITVYVGAIAILFLFVIFLLDIKLAELHQDNNKNRSEAPLGAIIGVAFLYPLYSIIPSNITEMKSFSYYVFNWLNSLITGTTPSLKFLSITSSEPSFTGLDNSNLESVAKLEVESVFTNLWDGNFAAFSQISSIGNVMYTGYLLWFFVASLILLLAMVAAISLTFKPAAVSNSH</sequence>
<comment type="subcellular location">
    <subcellularLocation>
        <location evidence="1">Mitochondrion membrane</location>
        <topology evidence="1">Multi-pass membrane protein</topology>
    </subcellularLocation>
</comment>
<dbReference type="InterPro" id="IPR001457">
    <property type="entry name" value="NADH_UbQ/plastoQ_OxRdtase_su6"/>
</dbReference>
<geneLocation type="mitochondrion" evidence="2"/>
<keyword evidence="1" id="KW-1278">Translocase</keyword>